<evidence type="ECO:0000256" key="1">
    <source>
        <dbReference type="SAM" id="MobiDB-lite"/>
    </source>
</evidence>
<accession>A0A7Z0BKV9</accession>
<evidence type="ECO:0000313" key="2">
    <source>
        <dbReference type="EMBL" id="NYH53580.1"/>
    </source>
</evidence>
<feature type="region of interest" description="Disordered" evidence="1">
    <location>
        <begin position="29"/>
        <end position="62"/>
    </location>
</feature>
<dbReference type="EMBL" id="JACCHL010000001">
    <property type="protein sequence ID" value="NYH53580.1"/>
    <property type="molecule type" value="Genomic_DNA"/>
</dbReference>
<evidence type="ECO:0000313" key="3">
    <source>
        <dbReference type="Proteomes" id="UP000584931"/>
    </source>
</evidence>
<dbReference type="Proteomes" id="UP000584931">
    <property type="component" value="Unassembled WGS sequence"/>
</dbReference>
<name>A0A7Z0BKV9_9ACTN</name>
<comment type="caution">
    <text evidence="2">The sequence shown here is derived from an EMBL/GenBank/DDBJ whole genome shotgun (WGS) entry which is preliminary data.</text>
</comment>
<organism evidence="2 3">
    <name type="scientific">Nocardiopsis sinuspersici</name>
    <dbReference type="NCBI Taxonomy" id="501010"/>
    <lineage>
        <taxon>Bacteria</taxon>
        <taxon>Bacillati</taxon>
        <taxon>Actinomycetota</taxon>
        <taxon>Actinomycetes</taxon>
        <taxon>Streptosporangiales</taxon>
        <taxon>Nocardiopsidaceae</taxon>
        <taxon>Nocardiopsis</taxon>
    </lineage>
</organism>
<reference evidence="2 3" key="1">
    <citation type="submission" date="2020-07" db="EMBL/GenBank/DDBJ databases">
        <title>Sequencing the genomes of 1000 actinobacteria strains.</title>
        <authorList>
            <person name="Klenk H.-P."/>
        </authorList>
    </citation>
    <scope>NUCLEOTIDE SEQUENCE [LARGE SCALE GENOMIC DNA]</scope>
    <source>
        <strain evidence="2 3">DSM 45278</strain>
    </source>
</reference>
<dbReference type="AlphaFoldDB" id="A0A7Z0BKV9"/>
<gene>
    <name evidence="2" type="ORF">HNR06_003169</name>
</gene>
<proteinExistence type="predicted"/>
<protein>
    <submittedName>
        <fullName evidence="2">Uncharacterized protein</fullName>
    </submittedName>
</protein>
<dbReference type="RefSeq" id="WP_218908742.1">
    <property type="nucleotide sequence ID" value="NZ_JACCHL010000001.1"/>
</dbReference>
<sequence length="62" mass="6859">MSAALLGLRLRHVDLLHATVPVEQQIQQTAEHGGYAGPPKAAWTRTRRVHAAPSPTRGRIRR</sequence>